<organism evidence="1 2">
    <name type="scientific">Ascaris lumbricoides</name>
    <name type="common">Giant roundworm</name>
    <dbReference type="NCBI Taxonomy" id="6252"/>
    <lineage>
        <taxon>Eukaryota</taxon>
        <taxon>Metazoa</taxon>
        <taxon>Ecdysozoa</taxon>
        <taxon>Nematoda</taxon>
        <taxon>Chromadorea</taxon>
        <taxon>Rhabditida</taxon>
        <taxon>Spirurina</taxon>
        <taxon>Ascaridomorpha</taxon>
        <taxon>Ascaridoidea</taxon>
        <taxon>Ascarididae</taxon>
        <taxon>Ascaris</taxon>
    </lineage>
</organism>
<dbReference type="WBParaSite" id="ALUE_0000081801-mRNA-1">
    <property type="protein sequence ID" value="ALUE_0000081801-mRNA-1"/>
    <property type="gene ID" value="ALUE_0000081801"/>
</dbReference>
<dbReference type="AlphaFoldDB" id="A0A0M3HH23"/>
<reference evidence="2" key="1">
    <citation type="submission" date="2017-02" db="UniProtKB">
        <authorList>
            <consortium name="WormBaseParasite"/>
        </authorList>
    </citation>
    <scope>IDENTIFICATION</scope>
</reference>
<protein>
    <submittedName>
        <fullName evidence="2">Uncharacterized protein</fullName>
    </submittedName>
</protein>
<name>A0A0M3HH23_ASCLU</name>
<accession>A0A0M3HH23</accession>
<proteinExistence type="predicted"/>
<sequence>MDRVSHPHYLLQLCHKIKKLSPVLMIRII</sequence>
<evidence type="ECO:0000313" key="1">
    <source>
        <dbReference type="Proteomes" id="UP000036681"/>
    </source>
</evidence>
<keyword evidence="1" id="KW-1185">Reference proteome</keyword>
<dbReference type="Proteomes" id="UP000036681">
    <property type="component" value="Unplaced"/>
</dbReference>
<evidence type="ECO:0000313" key="2">
    <source>
        <dbReference type="WBParaSite" id="ALUE_0000081801-mRNA-1"/>
    </source>
</evidence>